<gene>
    <name evidence="1" type="ORF">OPT61_g6673</name>
</gene>
<reference evidence="1" key="1">
    <citation type="submission" date="2022-11" db="EMBL/GenBank/DDBJ databases">
        <title>Genome Sequence of Boeremia exigua.</title>
        <authorList>
            <person name="Buettner E."/>
        </authorList>
    </citation>
    <scope>NUCLEOTIDE SEQUENCE</scope>
    <source>
        <strain evidence="1">CU02</strain>
    </source>
</reference>
<name>A0ACC2I5P9_9PLEO</name>
<dbReference type="EMBL" id="JAPHNI010000493">
    <property type="protein sequence ID" value="KAJ8110499.1"/>
    <property type="molecule type" value="Genomic_DNA"/>
</dbReference>
<keyword evidence="2" id="KW-1185">Reference proteome</keyword>
<comment type="caution">
    <text evidence="1">The sequence shown here is derived from an EMBL/GenBank/DDBJ whole genome shotgun (WGS) entry which is preliminary data.</text>
</comment>
<sequence length="639" mass="71110">MLTNGLLLTQKVKLAVKVRIGSLWNGAEAIRTSWTPNPLQAHPTKLVRFNEGMTSRMLYTLRHKAWLLAYVDLCKKQGIDWKQEVTGEFQKFSERAHVSFDTIRNACRTILLDCGVSSPSVPGLTREGTSYIAARNGRIAPDLIQEMNIIRLKWNLEEIPADLPSDEQASGVTTSPLSSASDTVSNELMILSTPEVIPPMALEPLRVEKIPRPYASSEPTSRSEFSKQHTASSALPIGGSALSTLPAGKRKYDQGSTHDNENRKKIRTAENTNTDAVELCLELAYACLDKPLSGPLLERTRRYFSRNPSSFAGDMLKHAQDTESMLDKQHALITRLVGEPEFQVKTVFPKTPSPSSVDNTLASFRQSIVDINGDERDTPAPTLAAAGYLSRCMEDIASGRILPKELVNYIKDFRIYLKSPHAQQAVLGALFCRWVFQSPEPMCEAHYPKALMKLLEAKLMQGETKADGLERVQHADKLVAQEMFADADEKRTITQMRQKDLIRNLTLAAKLLLPSPHNLPDANVLQKLAADALSLKRALMLSPKDYRIHYCRPEVTFDLSWMQANSLEILDLEDRVVVGKPVALCLFPAVFAQEASPFDDGASIQDALVKNKRFFPSPSESKAFDPKHCITKATVLVLM</sequence>
<evidence type="ECO:0000313" key="1">
    <source>
        <dbReference type="EMBL" id="KAJ8110499.1"/>
    </source>
</evidence>
<accession>A0ACC2I5P9</accession>
<dbReference type="Proteomes" id="UP001153331">
    <property type="component" value="Unassembled WGS sequence"/>
</dbReference>
<evidence type="ECO:0000313" key="2">
    <source>
        <dbReference type="Proteomes" id="UP001153331"/>
    </source>
</evidence>
<proteinExistence type="predicted"/>
<organism evidence="1 2">
    <name type="scientific">Boeremia exigua</name>
    <dbReference type="NCBI Taxonomy" id="749465"/>
    <lineage>
        <taxon>Eukaryota</taxon>
        <taxon>Fungi</taxon>
        <taxon>Dikarya</taxon>
        <taxon>Ascomycota</taxon>
        <taxon>Pezizomycotina</taxon>
        <taxon>Dothideomycetes</taxon>
        <taxon>Pleosporomycetidae</taxon>
        <taxon>Pleosporales</taxon>
        <taxon>Pleosporineae</taxon>
        <taxon>Didymellaceae</taxon>
        <taxon>Boeremia</taxon>
    </lineage>
</organism>
<protein>
    <submittedName>
        <fullName evidence="1">Uncharacterized protein</fullName>
    </submittedName>
</protein>